<proteinExistence type="predicted"/>
<sequence>MEKDILQAIRELIRDELRPINERLENIESDVKYIKEKHGEKLDLLIQFEKNTQFAHEKIDNKLAKIENRLKVLAEEDFDIKVDIMGVKEDLKVIRGGKE</sequence>
<dbReference type="Proteomes" id="UP000019681">
    <property type="component" value="Unassembled WGS sequence"/>
</dbReference>
<organism evidence="1 2">
    <name type="scientific">Fervidicella metallireducens AeB</name>
    <dbReference type="NCBI Taxonomy" id="1403537"/>
    <lineage>
        <taxon>Bacteria</taxon>
        <taxon>Bacillati</taxon>
        <taxon>Bacillota</taxon>
        <taxon>Clostridia</taxon>
        <taxon>Eubacteriales</taxon>
        <taxon>Clostridiaceae</taxon>
        <taxon>Fervidicella</taxon>
    </lineage>
</organism>
<name>A0A017RRX7_9CLOT</name>
<evidence type="ECO:0000313" key="1">
    <source>
        <dbReference type="EMBL" id="EYE87498.1"/>
    </source>
</evidence>
<dbReference type="STRING" id="1403537.Q428_12895"/>
<evidence type="ECO:0000313" key="2">
    <source>
        <dbReference type="Proteomes" id="UP000019681"/>
    </source>
</evidence>
<reference evidence="1 2" key="1">
    <citation type="journal article" date="2014" name="Genome Announc.">
        <title>Draft Genome Sequence of Fervidicella metallireducens Strain AeBT, an Iron-Reducing Thermoanaerobe from the Great Artesian Basin.</title>
        <authorList>
            <person name="Patel B.K."/>
        </authorList>
    </citation>
    <scope>NUCLEOTIDE SEQUENCE [LARGE SCALE GENOMIC DNA]</scope>
    <source>
        <strain evidence="1 2">AeB</strain>
    </source>
</reference>
<dbReference type="EMBL" id="AZQP01000052">
    <property type="protein sequence ID" value="EYE87498.1"/>
    <property type="molecule type" value="Genomic_DNA"/>
</dbReference>
<dbReference type="AlphaFoldDB" id="A0A017RRX7"/>
<comment type="caution">
    <text evidence="1">The sequence shown here is derived from an EMBL/GenBank/DDBJ whole genome shotgun (WGS) entry which is preliminary data.</text>
</comment>
<accession>A0A017RRX7</accession>
<dbReference type="RefSeq" id="WP_035381330.1">
    <property type="nucleotide sequence ID" value="NZ_AZQP01000052.1"/>
</dbReference>
<keyword evidence="2" id="KW-1185">Reference proteome</keyword>
<gene>
    <name evidence="1" type="ORF">Q428_12895</name>
</gene>
<dbReference type="OrthoDB" id="1708171at2"/>
<protein>
    <submittedName>
        <fullName evidence="1">Uncharacterized protein</fullName>
    </submittedName>
</protein>